<dbReference type="SUPFAM" id="SSF55031">
    <property type="entry name" value="Bacterial exopeptidase dimerisation domain"/>
    <property type="match status" value="1"/>
</dbReference>
<evidence type="ECO:0000256" key="12">
    <source>
        <dbReference type="ARBA" id="ARBA00023285"/>
    </source>
</evidence>
<dbReference type="EC" id="3.5.1.18" evidence="4 15"/>
<feature type="binding site" evidence="15">
    <location>
        <position position="351"/>
    </location>
    <ligand>
        <name>Zn(2+)</name>
        <dbReference type="ChEBI" id="CHEBI:29105"/>
        <label>2</label>
    </ligand>
</feature>
<keyword evidence="18" id="KW-1185">Reference proteome</keyword>
<keyword evidence="8 15" id="KW-0378">Hydrolase</keyword>
<dbReference type="InterPro" id="IPR036264">
    <property type="entry name" value="Bact_exopeptidase_dim_dom"/>
</dbReference>
<dbReference type="PROSITE" id="PS00759">
    <property type="entry name" value="ARGE_DAPE_CPG2_2"/>
    <property type="match status" value="1"/>
</dbReference>
<evidence type="ECO:0000256" key="9">
    <source>
        <dbReference type="ARBA" id="ARBA00022833"/>
    </source>
</evidence>
<dbReference type="InterPro" id="IPR001261">
    <property type="entry name" value="ArgE/DapE_CS"/>
</dbReference>
<dbReference type="Proteomes" id="UP001168613">
    <property type="component" value="Unassembled WGS sequence"/>
</dbReference>
<evidence type="ECO:0000256" key="6">
    <source>
        <dbReference type="ARBA" id="ARBA00022605"/>
    </source>
</evidence>
<dbReference type="RefSeq" id="WP_266123218.1">
    <property type="nucleotide sequence ID" value="NZ_JAJHNU010000003.1"/>
</dbReference>
<dbReference type="CDD" id="cd03891">
    <property type="entry name" value="M20_DapE_proteobac"/>
    <property type="match status" value="1"/>
</dbReference>
<evidence type="ECO:0000256" key="1">
    <source>
        <dbReference type="ARBA" id="ARBA00005130"/>
    </source>
</evidence>
<comment type="caution">
    <text evidence="17">The sequence shown here is derived from an EMBL/GenBank/DDBJ whole genome shotgun (WGS) entry which is preliminary data.</text>
</comment>
<evidence type="ECO:0000256" key="15">
    <source>
        <dbReference type="HAMAP-Rule" id="MF_01690"/>
    </source>
</evidence>
<feature type="binding site" evidence="15">
    <location>
        <position position="69"/>
    </location>
    <ligand>
        <name>Zn(2+)</name>
        <dbReference type="ChEBI" id="CHEBI:29105"/>
        <label>1</label>
    </ligand>
</feature>
<feature type="active site" evidence="15">
    <location>
        <position position="71"/>
    </location>
</feature>
<dbReference type="Gene3D" id="3.40.630.10">
    <property type="entry name" value="Zn peptidases"/>
    <property type="match status" value="2"/>
</dbReference>
<dbReference type="NCBIfam" id="TIGR01246">
    <property type="entry name" value="dapE_proteo"/>
    <property type="match status" value="1"/>
</dbReference>
<feature type="active site" description="Proton acceptor" evidence="15">
    <location>
        <position position="136"/>
    </location>
</feature>
<evidence type="ECO:0000256" key="8">
    <source>
        <dbReference type="ARBA" id="ARBA00022801"/>
    </source>
</evidence>
<dbReference type="InterPro" id="IPR011650">
    <property type="entry name" value="Peptidase_M20_dimer"/>
</dbReference>
<evidence type="ECO:0000313" key="18">
    <source>
        <dbReference type="Proteomes" id="UP001168613"/>
    </source>
</evidence>
<dbReference type="HAMAP" id="MF_01690">
    <property type="entry name" value="DapE"/>
    <property type="match status" value="1"/>
</dbReference>
<dbReference type="NCBIfam" id="NF009557">
    <property type="entry name" value="PRK13009.1"/>
    <property type="match status" value="1"/>
</dbReference>
<keyword evidence="7 15" id="KW-0479">Metal-binding</keyword>
<comment type="catalytic activity">
    <reaction evidence="14 15">
        <text>N-succinyl-(2S,6S)-2,6-diaminopimelate + H2O = (2S,6S)-2,6-diaminopimelate + succinate</text>
        <dbReference type="Rhea" id="RHEA:22608"/>
        <dbReference type="ChEBI" id="CHEBI:15377"/>
        <dbReference type="ChEBI" id="CHEBI:30031"/>
        <dbReference type="ChEBI" id="CHEBI:57609"/>
        <dbReference type="ChEBI" id="CHEBI:58087"/>
        <dbReference type="EC" id="3.5.1.18"/>
    </reaction>
</comment>
<protein>
    <recommendedName>
        <fullName evidence="5 15">Succinyl-diaminopimelate desuccinylase</fullName>
        <shortName evidence="15">SDAP desuccinylase</shortName>
        <ecNumber evidence="4 15">3.5.1.18</ecNumber>
    </recommendedName>
    <alternativeName>
        <fullName evidence="13 15">N-succinyl-LL-2,6-diaminoheptanedioate amidohydrolase</fullName>
    </alternativeName>
</protein>
<evidence type="ECO:0000259" key="16">
    <source>
        <dbReference type="Pfam" id="PF07687"/>
    </source>
</evidence>
<evidence type="ECO:0000256" key="7">
    <source>
        <dbReference type="ARBA" id="ARBA00022723"/>
    </source>
</evidence>
<gene>
    <name evidence="15 17" type="primary">dapE</name>
    <name evidence="17" type="ORF">LMS43_10765</name>
</gene>
<dbReference type="InterPro" id="IPR005941">
    <property type="entry name" value="DapE_proteobac"/>
</dbReference>
<evidence type="ECO:0000256" key="13">
    <source>
        <dbReference type="ARBA" id="ARBA00031891"/>
    </source>
</evidence>
<dbReference type="PANTHER" id="PTHR43808">
    <property type="entry name" value="ACETYLORNITHINE DEACETYLASE"/>
    <property type="match status" value="1"/>
</dbReference>
<organism evidence="17 18">
    <name type="scientific">Alcaligenes endophyticus</name>
    <dbReference type="NCBI Taxonomy" id="1929088"/>
    <lineage>
        <taxon>Bacteria</taxon>
        <taxon>Pseudomonadati</taxon>
        <taxon>Pseudomonadota</taxon>
        <taxon>Betaproteobacteria</taxon>
        <taxon>Burkholderiales</taxon>
        <taxon>Alcaligenaceae</taxon>
        <taxon>Alcaligenes</taxon>
    </lineage>
</organism>
<evidence type="ECO:0000256" key="11">
    <source>
        <dbReference type="ARBA" id="ARBA00023154"/>
    </source>
</evidence>
<evidence type="ECO:0000256" key="4">
    <source>
        <dbReference type="ARBA" id="ARBA00011921"/>
    </source>
</evidence>
<evidence type="ECO:0000256" key="14">
    <source>
        <dbReference type="ARBA" id="ARBA00051301"/>
    </source>
</evidence>
<evidence type="ECO:0000313" key="17">
    <source>
        <dbReference type="EMBL" id="MDN4121772.1"/>
    </source>
</evidence>
<comment type="cofactor">
    <cofactor evidence="15">
        <name>Zn(2+)</name>
        <dbReference type="ChEBI" id="CHEBI:29105"/>
    </cofactor>
    <cofactor evidence="15">
        <name>Co(2+)</name>
        <dbReference type="ChEBI" id="CHEBI:48828"/>
    </cofactor>
    <text evidence="15">Binds 2 Zn(2+) or Co(2+) ions per subunit.</text>
</comment>
<accession>A0ABT8EKQ3</accession>
<name>A0ABT8EKQ3_9BURK</name>
<dbReference type="PANTHER" id="PTHR43808:SF31">
    <property type="entry name" value="N-ACETYL-L-CITRULLINE DEACETYLASE"/>
    <property type="match status" value="1"/>
</dbReference>
<dbReference type="EMBL" id="JAJHNU010000003">
    <property type="protein sequence ID" value="MDN4121772.1"/>
    <property type="molecule type" value="Genomic_DNA"/>
</dbReference>
<comment type="function">
    <text evidence="15">Catalyzes the hydrolysis of N-succinyl-L,L-diaminopimelic acid (SDAP), forming succinate and LL-2,6-diaminopimelate (DAP), an intermediate involved in the bacterial biosynthesis of lysine and meso-diaminopimelic acid, an essential component of bacterial cell walls.</text>
</comment>
<keyword evidence="10 15" id="KW-0220">Diaminopimelate biosynthesis</keyword>
<keyword evidence="6 15" id="KW-0028">Amino-acid biosynthesis</keyword>
<comment type="pathway">
    <text evidence="1 15">Amino-acid biosynthesis; L-lysine biosynthesis via DAP pathway; LL-2,6-diaminopimelate from (S)-tetrahydrodipicolinate (succinylase route): step 3/3.</text>
</comment>
<feature type="binding site" evidence="15">
    <location>
        <position position="102"/>
    </location>
    <ligand>
        <name>Zn(2+)</name>
        <dbReference type="ChEBI" id="CHEBI:29105"/>
        <label>2</label>
    </ligand>
</feature>
<dbReference type="InterPro" id="IPR050072">
    <property type="entry name" value="Peptidase_M20A"/>
</dbReference>
<keyword evidence="11 15" id="KW-0457">Lysine biosynthesis</keyword>
<proteinExistence type="inferred from homology"/>
<dbReference type="InterPro" id="IPR002933">
    <property type="entry name" value="Peptidase_M20"/>
</dbReference>
<dbReference type="Pfam" id="PF07687">
    <property type="entry name" value="M20_dimer"/>
    <property type="match status" value="1"/>
</dbReference>
<feature type="domain" description="Peptidase M20 dimerisation" evidence="16">
    <location>
        <begin position="178"/>
        <end position="284"/>
    </location>
</feature>
<keyword evidence="9 15" id="KW-0862">Zinc</keyword>
<sequence>MSTFPSPQVLLTDLLQRPSVTPNDAGCQQRIAELLQPLGFVIEHLPRGSVSNLWAQKGEAAPLFVFAGHTDVVPTGPLEQWDSPPFEATIRQGKLYGRGAADMKASIAAFICACHEFLGDFPEHQGAIALLITSDEEGPATDGTAYVCEQLQERGLTLDYCIVGEPSSNQVFGDTIKNGRRGSLSGHLRVLGKQGHVAYPQLASNPIHLLSPALQQLCDRMWDAGNVDFPPTSMQISNIHAGTGAGNVIPGYLDLELNFRFSTEHTPATLQAEVEGILHQHKVPFELRWTLGAEPFLTPEGALSEALKAAIQAETGVQAELSTTGGTSDGRFIAKICPQLIEFGPLNASIHQINEHVDLADLEKLKNIYRRTLENLLC</sequence>
<dbReference type="Pfam" id="PF01546">
    <property type="entry name" value="Peptidase_M20"/>
    <property type="match status" value="1"/>
</dbReference>
<evidence type="ECO:0000256" key="10">
    <source>
        <dbReference type="ARBA" id="ARBA00022915"/>
    </source>
</evidence>
<feature type="binding site" evidence="15">
    <location>
        <position position="137"/>
    </location>
    <ligand>
        <name>Zn(2+)</name>
        <dbReference type="ChEBI" id="CHEBI:29105"/>
        <label>2</label>
    </ligand>
</feature>
<keyword evidence="12 15" id="KW-0170">Cobalt</keyword>
<dbReference type="SUPFAM" id="SSF53187">
    <property type="entry name" value="Zn-dependent exopeptidases"/>
    <property type="match status" value="1"/>
</dbReference>
<comment type="subunit">
    <text evidence="3 15">Homodimer.</text>
</comment>
<evidence type="ECO:0000256" key="2">
    <source>
        <dbReference type="ARBA" id="ARBA00006746"/>
    </source>
</evidence>
<comment type="similarity">
    <text evidence="2 15">Belongs to the peptidase M20A family. DapE subfamily.</text>
</comment>
<evidence type="ECO:0000256" key="5">
    <source>
        <dbReference type="ARBA" id="ARBA00022391"/>
    </source>
</evidence>
<feature type="binding site" evidence="15">
    <location>
        <position position="102"/>
    </location>
    <ligand>
        <name>Zn(2+)</name>
        <dbReference type="ChEBI" id="CHEBI:29105"/>
        <label>1</label>
    </ligand>
</feature>
<dbReference type="GO" id="GO:0009014">
    <property type="term" value="F:succinyl-diaminopimelate desuccinylase activity"/>
    <property type="evidence" value="ECO:0007669"/>
    <property type="project" value="UniProtKB-EC"/>
</dbReference>
<reference evidence="17" key="1">
    <citation type="submission" date="2021-11" db="EMBL/GenBank/DDBJ databases">
        <title>Draft genome sequence of Alcaligenes endophyticus type strain CCUG 75668T.</title>
        <authorList>
            <person name="Salva-Serra F."/>
            <person name="Duran R.E."/>
            <person name="Seeger M."/>
            <person name="Moore E.R.B."/>
            <person name="Jaen-Luchoro D."/>
        </authorList>
    </citation>
    <scope>NUCLEOTIDE SEQUENCE</scope>
    <source>
        <strain evidence="17">CCUG 75668</strain>
    </source>
</reference>
<evidence type="ECO:0000256" key="3">
    <source>
        <dbReference type="ARBA" id="ARBA00011738"/>
    </source>
</evidence>
<feature type="binding site" evidence="15">
    <location>
        <position position="165"/>
    </location>
    <ligand>
        <name>Zn(2+)</name>
        <dbReference type="ChEBI" id="CHEBI:29105"/>
        <label>1</label>
    </ligand>
</feature>